<feature type="binding site" evidence="4">
    <location>
        <begin position="35"/>
        <end position="37"/>
    </location>
    <ligand>
        <name>N(1)-(5-phospho-beta-D-ribosyl)glycinamide</name>
        <dbReference type="ChEBI" id="CHEBI:143788"/>
    </ligand>
</feature>
<dbReference type="GO" id="GO:0004644">
    <property type="term" value="F:phosphoribosylglycinamide formyltransferase activity"/>
    <property type="evidence" value="ECO:0007669"/>
    <property type="project" value="UniProtKB-UniRule"/>
</dbReference>
<dbReference type="UniPathway" id="UPA00074">
    <property type="reaction ID" value="UER00126"/>
</dbReference>
<comment type="catalytic activity">
    <reaction evidence="4">
        <text>N(1)-(5-phospho-beta-D-ribosyl)glycinamide + (6R)-10-formyltetrahydrofolate = N(2)-formyl-N(1)-(5-phospho-beta-D-ribosyl)glycinamide + (6S)-5,6,7,8-tetrahydrofolate + H(+)</text>
        <dbReference type="Rhea" id="RHEA:15053"/>
        <dbReference type="ChEBI" id="CHEBI:15378"/>
        <dbReference type="ChEBI" id="CHEBI:57453"/>
        <dbReference type="ChEBI" id="CHEBI:143788"/>
        <dbReference type="ChEBI" id="CHEBI:147286"/>
        <dbReference type="ChEBI" id="CHEBI:195366"/>
        <dbReference type="EC" id="2.1.2.2"/>
    </reaction>
</comment>
<sequence length="232" mass="25301">MVEPVPRADMCQGEPGGKVEPVPHLRLGVLISGSGTNLQAIIDACESGRLHAAEIALVVSNVAGAAGLQRALRHRLPAIYLPWREREESEQRLAALLELFRVDLVVLAGWMRILSAEFLARFPRRVINLHPALLPDDPSADVYIASDGSAIPAFRGLHAVRQALEAGVKVTGSTVHYVTPAVDAGPVLCRAEVPILEGDTEETLHERVKAVEHVLVIEAIERWRSRELLPQL</sequence>
<evidence type="ECO:0000313" key="6">
    <source>
        <dbReference type="EMBL" id="BBH94192.1"/>
    </source>
</evidence>
<dbReference type="PANTHER" id="PTHR43369">
    <property type="entry name" value="PHOSPHORIBOSYLGLYCINAMIDE FORMYLTRANSFERASE"/>
    <property type="match status" value="1"/>
</dbReference>
<proteinExistence type="inferred from homology"/>
<comment type="similarity">
    <text evidence="4">Belongs to the GART family.</text>
</comment>
<evidence type="ECO:0000256" key="4">
    <source>
        <dbReference type="HAMAP-Rule" id="MF_01930"/>
    </source>
</evidence>
<feature type="binding site" evidence="4">
    <location>
        <begin position="111"/>
        <end position="114"/>
    </location>
    <ligand>
        <name>(6R)-10-formyltetrahydrofolate</name>
        <dbReference type="ChEBI" id="CHEBI:195366"/>
    </ligand>
</feature>
<keyword evidence="3 4" id="KW-0658">Purine biosynthesis</keyword>
<feature type="binding site" evidence="4">
    <location>
        <position position="128"/>
    </location>
    <ligand>
        <name>(6R)-10-formyltetrahydrofolate</name>
        <dbReference type="ChEBI" id="CHEBI:195366"/>
    </ligand>
</feature>
<evidence type="ECO:0000259" key="5">
    <source>
        <dbReference type="Pfam" id="PF00551"/>
    </source>
</evidence>
<evidence type="ECO:0000256" key="1">
    <source>
        <dbReference type="ARBA" id="ARBA00005054"/>
    </source>
</evidence>
<protein>
    <recommendedName>
        <fullName evidence="4">Phosphoribosylglycinamide formyltransferase</fullName>
        <ecNumber evidence="4">2.1.2.2</ecNumber>
    </recommendedName>
    <alternativeName>
        <fullName evidence="4">5'-phosphoribosylglycinamide transformylase</fullName>
    </alternativeName>
    <alternativeName>
        <fullName evidence="4">GAR transformylase</fullName>
        <shortName evidence="4">GART</shortName>
    </alternativeName>
</protein>
<name>A0A455T4I7_9CHLR</name>
<feature type="active site" description="Proton donor" evidence="4">
    <location>
        <position position="130"/>
    </location>
</feature>
<feature type="domain" description="Formyl transferase N-terminal" evidence="5">
    <location>
        <begin position="26"/>
        <end position="136"/>
    </location>
</feature>
<feature type="site" description="Raises pKa of active site His" evidence="4">
    <location>
        <position position="183"/>
    </location>
</feature>
<dbReference type="InterPro" id="IPR036477">
    <property type="entry name" value="Formyl_transf_N_sf"/>
</dbReference>
<dbReference type="HAMAP" id="MF_01930">
    <property type="entry name" value="PurN"/>
    <property type="match status" value="1"/>
</dbReference>
<gene>
    <name evidence="4 6" type="primary">purN</name>
    <name evidence="6" type="ORF">KTA_23910</name>
</gene>
<dbReference type="SUPFAM" id="SSF53328">
    <property type="entry name" value="Formyltransferase"/>
    <property type="match status" value="1"/>
</dbReference>
<feature type="binding site" evidence="4">
    <location>
        <position position="86"/>
    </location>
    <ligand>
        <name>(6R)-10-formyltetrahydrofolate</name>
        <dbReference type="ChEBI" id="CHEBI:195366"/>
    </ligand>
</feature>
<feature type="domain" description="Formyl transferase N-terminal" evidence="5">
    <location>
        <begin position="148"/>
        <end position="220"/>
    </location>
</feature>
<accession>A0A455T4I7</accession>
<dbReference type="PANTHER" id="PTHR43369:SF2">
    <property type="entry name" value="PHOSPHORIBOSYLGLYCINAMIDE FORMYLTRANSFERASE"/>
    <property type="match status" value="1"/>
</dbReference>
<dbReference type="AlphaFoldDB" id="A0A455T4I7"/>
<dbReference type="GO" id="GO:0006189">
    <property type="term" value="P:'de novo' IMP biosynthetic process"/>
    <property type="evidence" value="ECO:0007669"/>
    <property type="project" value="UniProtKB-UniRule"/>
</dbReference>
<dbReference type="EMBL" id="AP019377">
    <property type="protein sequence ID" value="BBH94192.1"/>
    <property type="molecule type" value="Genomic_DNA"/>
</dbReference>
<reference evidence="6" key="1">
    <citation type="submission" date="2018-12" db="EMBL/GenBank/DDBJ databases">
        <title>Novel natural products biosynthetic potential of the class Ktedonobacteria.</title>
        <authorList>
            <person name="Zheng Y."/>
            <person name="Saitou A."/>
            <person name="Wang C.M."/>
            <person name="Toyoda A."/>
            <person name="Minakuchi Y."/>
            <person name="Sekiguchi Y."/>
            <person name="Ueda K."/>
            <person name="Takano H."/>
            <person name="Sakai Y."/>
            <person name="Yokota A."/>
            <person name="Yabe S."/>
        </authorList>
    </citation>
    <scope>NUCLEOTIDE SEQUENCE</scope>
    <source>
        <strain evidence="6">A3-2</strain>
    </source>
</reference>
<dbReference type="EC" id="2.1.2.2" evidence="4"/>
<dbReference type="Gene3D" id="3.40.50.170">
    <property type="entry name" value="Formyl transferase, N-terminal domain"/>
    <property type="match status" value="1"/>
</dbReference>
<evidence type="ECO:0000256" key="2">
    <source>
        <dbReference type="ARBA" id="ARBA00022679"/>
    </source>
</evidence>
<dbReference type="InterPro" id="IPR004607">
    <property type="entry name" value="GART"/>
</dbReference>
<comment type="pathway">
    <text evidence="1 4">Purine metabolism; IMP biosynthesis via de novo pathway; N(2)-formyl-N(1)-(5-phospho-D-ribosyl)glycinamide from N(1)-(5-phospho-D-ribosyl)glycinamide (10-formyl THF route): step 1/1.</text>
</comment>
<dbReference type="Pfam" id="PF00551">
    <property type="entry name" value="Formyl_trans_N"/>
    <property type="match status" value="2"/>
</dbReference>
<dbReference type="CDD" id="cd08645">
    <property type="entry name" value="FMT_core_GART"/>
    <property type="match status" value="1"/>
</dbReference>
<organism evidence="6">
    <name type="scientific">Thermogemmatispora argillosa</name>
    <dbReference type="NCBI Taxonomy" id="2045280"/>
    <lineage>
        <taxon>Bacteria</taxon>
        <taxon>Bacillati</taxon>
        <taxon>Chloroflexota</taxon>
        <taxon>Ktedonobacteria</taxon>
        <taxon>Thermogemmatisporales</taxon>
        <taxon>Thermogemmatisporaceae</taxon>
        <taxon>Thermogemmatispora</taxon>
    </lineage>
</organism>
<dbReference type="GO" id="GO:0005829">
    <property type="term" value="C:cytosol"/>
    <property type="evidence" value="ECO:0007669"/>
    <property type="project" value="TreeGrafter"/>
</dbReference>
<keyword evidence="2 4" id="KW-0808">Transferase</keyword>
<evidence type="ECO:0000256" key="3">
    <source>
        <dbReference type="ARBA" id="ARBA00022755"/>
    </source>
</evidence>
<comment type="function">
    <text evidence="4">Catalyzes the transfer of a formyl group from 10-formyltetrahydrofolate to 5-phospho-ribosyl-glycinamide (GAR), producing 5-phospho-ribosyl-N-formylglycinamide (FGAR) and tetrahydrofolate.</text>
</comment>
<dbReference type="InterPro" id="IPR002376">
    <property type="entry name" value="Formyl_transf_N"/>
</dbReference>